<dbReference type="Pfam" id="PF01546">
    <property type="entry name" value="Peptidase_M20"/>
    <property type="match status" value="1"/>
</dbReference>
<reference evidence="8" key="1">
    <citation type="journal article" date="2014" name="Int. J. Syst. Evol. Microbiol.">
        <title>Complete genome sequence of Corynebacterium casei LMG S-19264T (=DSM 44701T), isolated from a smear-ripened cheese.</title>
        <authorList>
            <consortium name="US DOE Joint Genome Institute (JGI-PGF)"/>
            <person name="Walter F."/>
            <person name="Albersmeier A."/>
            <person name="Kalinowski J."/>
            <person name="Ruckert C."/>
        </authorList>
    </citation>
    <scope>NUCLEOTIDE SEQUENCE</scope>
    <source>
        <strain evidence="8">CCM 7897</strain>
    </source>
</reference>
<comment type="subunit">
    <text evidence="3">Homodimer.</text>
</comment>
<keyword evidence="4 7" id="KW-0479">Metal-binding</keyword>
<comment type="cofactor">
    <cofactor evidence="7">
        <name>Zn(2+)</name>
        <dbReference type="ChEBI" id="CHEBI:29105"/>
    </cofactor>
    <text evidence="7">Binds 2 Zn(2+) ions per subunit.</text>
</comment>
<evidence type="ECO:0000256" key="2">
    <source>
        <dbReference type="ARBA" id="ARBA00006153"/>
    </source>
</evidence>
<dbReference type="CDD" id="cd03884">
    <property type="entry name" value="M20_bAS"/>
    <property type="match status" value="1"/>
</dbReference>
<gene>
    <name evidence="8" type="ORF">GCM10007301_34320</name>
</gene>
<evidence type="ECO:0000313" key="9">
    <source>
        <dbReference type="Proteomes" id="UP000606044"/>
    </source>
</evidence>
<dbReference type="NCBIfam" id="TIGR01879">
    <property type="entry name" value="hydantase"/>
    <property type="match status" value="1"/>
</dbReference>
<name>A0A917C4D8_9HYPH</name>
<dbReference type="InterPro" id="IPR010158">
    <property type="entry name" value="Amidase_Cbmase"/>
</dbReference>
<organism evidence="8 9">
    <name type="scientific">Azorhizobium oxalatiphilum</name>
    <dbReference type="NCBI Taxonomy" id="980631"/>
    <lineage>
        <taxon>Bacteria</taxon>
        <taxon>Pseudomonadati</taxon>
        <taxon>Pseudomonadota</taxon>
        <taxon>Alphaproteobacteria</taxon>
        <taxon>Hyphomicrobiales</taxon>
        <taxon>Xanthobacteraceae</taxon>
        <taxon>Azorhizobium</taxon>
    </lineage>
</organism>
<dbReference type="GO" id="GO:0016813">
    <property type="term" value="F:hydrolase activity, acting on carbon-nitrogen (but not peptide) bonds, in linear amidines"/>
    <property type="evidence" value="ECO:0007669"/>
    <property type="project" value="InterPro"/>
</dbReference>
<protein>
    <submittedName>
        <fullName evidence="8">Zn-dependent hydrolase</fullName>
    </submittedName>
</protein>
<evidence type="ECO:0000256" key="1">
    <source>
        <dbReference type="ARBA" id="ARBA00001936"/>
    </source>
</evidence>
<dbReference type="GO" id="GO:0046872">
    <property type="term" value="F:metal ion binding"/>
    <property type="evidence" value="ECO:0007669"/>
    <property type="project" value="UniProtKB-KW"/>
</dbReference>
<dbReference type="SUPFAM" id="SSF53187">
    <property type="entry name" value="Zn-dependent exopeptidases"/>
    <property type="match status" value="1"/>
</dbReference>
<dbReference type="Gene3D" id="3.40.630.10">
    <property type="entry name" value="Zn peptidases"/>
    <property type="match status" value="1"/>
</dbReference>
<dbReference type="InterPro" id="IPR036264">
    <property type="entry name" value="Bact_exopeptidase_dim_dom"/>
</dbReference>
<keyword evidence="5 8" id="KW-0378">Hydrolase</keyword>
<evidence type="ECO:0000256" key="7">
    <source>
        <dbReference type="PIRSR" id="PIRSR001235-1"/>
    </source>
</evidence>
<feature type="binding site" evidence="7">
    <location>
        <position position="177"/>
    </location>
    <ligand>
        <name>Zn(2+)</name>
        <dbReference type="ChEBI" id="CHEBI:29105"/>
        <label>1</label>
    </ligand>
</feature>
<evidence type="ECO:0000256" key="5">
    <source>
        <dbReference type="ARBA" id="ARBA00022801"/>
    </source>
</evidence>
<feature type="binding site" evidence="7">
    <location>
        <position position="77"/>
    </location>
    <ligand>
        <name>Zn(2+)</name>
        <dbReference type="ChEBI" id="CHEBI:29105"/>
        <label>1</label>
    </ligand>
</feature>
<dbReference type="PIRSF" id="PIRSF001235">
    <property type="entry name" value="Amidase_carbamoylase"/>
    <property type="match status" value="1"/>
</dbReference>
<feature type="binding site" evidence="7">
    <location>
        <position position="88"/>
    </location>
    <ligand>
        <name>Zn(2+)</name>
        <dbReference type="ChEBI" id="CHEBI:29105"/>
        <label>2</label>
    </ligand>
</feature>
<dbReference type="SUPFAM" id="SSF55031">
    <property type="entry name" value="Bacterial exopeptidase dimerisation domain"/>
    <property type="match status" value="1"/>
</dbReference>
<sequence>MNIDVERFLQDLDTLRQIGRFNDTGVHRPTFSDDDMESRRWLAREMEAVGLEATIDGIGNVFGRNKGPGPFVLVGSHLETQNYAGWLDGVLGVVAALALARAGMSVDVCAYCDEEAHFGDFIGARSLIGQFSEQDMDAARNRHNGSPLRDALKRVGLDGVPRLRLDEARYKGAFEMHIEQGTQLERAGERIGVVTGIVGIRQWKIIVEGQQDHTGGTTMAERRDAGLSAVRILAAIDNEFPRVCGPRSVWTTGKIVLEPNSAQIIPGRAELYFSFRDLDPNILDAMERCLRSICQEANRRERCTVSIEPIGHTTPSPCDPSMQAALRQAASELCPGKWQSMPSGAIHDSQILSQLLPVSMLFVPSIDGISHHYREDTSPDDLRLGLQVLARGVELFLAG</sequence>
<keyword evidence="9" id="KW-1185">Reference proteome</keyword>
<feature type="binding site" evidence="7">
    <location>
        <position position="115"/>
    </location>
    <ligand>
        <name>Zn(2+)</name>
        <dbReference type="ChEBI" id="CHEBI:29105"/>
        <label>2</label>
    </ligand>
</feature>
<dbReference type="AlphaFoldDB" id="A0A917C4D8"/>
<evidence type="ECO:0000256" key="4">
    <source>
        <dbReference type="ARBA" id="ARBA00022723"/>
    </source>
</evidence>
<dbReference type="PANTHER" id="PTHR32494">
    <property type="entry name" value="ALLANTOATE DEIMINASE-RELATED"/>
    <property type="match status" value="1"/>
</dbReference>
<comment type="cofactor">
    <cofactor evidence="1">
        <name>Mn(2+)</name>
        <dbReference type="ChEBI" id="CHEBI:29035"/>
    </cofactor>
</comment>
<dbReference type="Proteomes" id="UP000606044">
    <property type="component" value="Unassembled WGS sequence"/>
</dbReference>
<feature type="binding site" evidence="7">
    <location>
        <position position="88"/>
    </location>
    <ligand>
        <name>Zn(2+)</name>
        <dbReference type="ChEBI" id="CHEBI:29105"/>
        <label>1</label>
    </ligand>
</feature>
<keyword evidence="7" id="KW-0862">Zinc</keyword>
<comment type="caution">
    <text evidence="8">The sequence shown here is derived from an EMBL/GenBank/DDBJ whole genome shotgun (WGS) entry which is preliminary data.</text>
</comment>
<evidence type="ECO:0000313" key="8">
    <source>
        <dbReference type="EMBL" id="GGF71715.1"/>
    </source>
</evidence>
<dbReference type="PANTHER" id="PTHR32494:SF19">
    <property type="entry name" value="ALLANTOATE DEIMINASE-RELATED"/>
    <property type="match status" value="1"/>
</dbReference>
<dbReference type="EMBL" id="BMCT01000005">
    <property type="protein sequence ID" value="GGF71715.1"/>
    <property type="molecule type" value="Genomic_DNA"/>
</dbReference>
<comment type="similarity">
    <text evidence="2">Belongs to the peptidase M20 family.</text>
</comment>
<proteinExistence type="inferred from homology"/>
<dbReference type="Gene3D" id="3.30.70.360">
    <property type="match status" value="1"/>
</dbReference>
<reference evidence="8" key="2">
    <citation type="submission" date="2020-09" db="EMBL/GenBank/DDBJ databases">
        <authorList>
            <person name="Sun Q."/>
            <person name="Sedlacek I."/>
        </authorList>
    </citation>
    <scope>NUCLEOTIDE SEQUENCE</scope>
    <source>
        <strain evidence="8">CCM 7897</strain>
    </source>
</reference>
<evidence type="ECO:0000256" key="6">
    <source>
        <dbReference type="ARBA" id="ARBA00023211"/>
    </source>
</evidence>
<dbReference type="InterPro" id="IPR002933">
    <property type="entry name" value="Peptidase_M20"/>
</dbReference>
<feature type="binding site" evidence="7">
    <location>
        <position position="371"/>
    </location>
    <ligand>
        <name>Zn(2+)</name>
        <dbReference type="ChEBI" id="CHEBI:29105"/>
        <label>2</label>
    </ligand>
</feature>
<accession>A0A917C4D8</accession>
<keyword evidence="6" id="KW-0464">Manganese</keyword>
<evidence type="ECO:0000256" key="3">
    <source>
        <dbReference type="ARBA" id="ARBA00011738"/>
    </source>
</evidence>
<dbReference type="RefSeq" id="WP_188580786.1">
    <property type="nucleotide sequence ID" value="NZ_BMCT01000005.1"/>
</dbReference>